<accession>A0A1M6NWW7</accession>
<protein>
    <submittedName>
        <fullName evidence="2">Putative zincin peptidase</fullName>
    </submittedName>
</protein>
<dbReference type="AlphaFoldDB" id="A0A1M6NWW7"/>
<evidence type="ECO:0000313" key="2">
    <source>
        <dbReference type="EMBL" id="SHK00183.1"/>
    </source>
</evidence>
<dbReference type="Pfam" id="PF11667">
    <property type="entry name" value="DUF3267"/>
    <property type="match status" value="1"/>
</dbReference>
<dbReference type="InterPro" id="IPR021683">
    <property type="entry name" value="DUF3267"/>
</dbReference>
<reference evidence="2 4" key="1">
    <citation type="submission" date="2016-11" db="EMBL/GenBank/DDBJ databases">
        <authorList>
            <person name="Jaros S."/>
            <person name="Januszkiewicz K."/>
            <person name="Wedrychowicz H."/>
        </authorList>
    </citation>
    <scope>NUCLEOTIDE SEQUENCE [LARGE SCALE GENOMIC DNA]</scope>
    <source>
        <strain evidence="2 4">DSM 15480</strain>
    </source>
</reference>
<evidence type="ECO:0000256" key="1">
    <source>
        <dbReference type="SAM" id="Phobius"/>
    </source>
</evidence>
<evidence type="ECO:0000313" key="4">
    <source>
        <dbReference type="Proteomes" id="UP000184301"/>
    </source>
</evidence>
<evidence type="ECO:0000313" key="3">
    <source>
        <dbReference type="EMBL" id="SHK74350.1"/>
    </source>
</evidence>
<feature type="transmembrane region" description="Helical" evidence="1">
    <location>
        <begin position="59"/>
        <end position="83"/>
    </location>
</feature>
<proteinExistence type="predicted"/>
<keyword evidence="1" id="KW-0812">Transmembrane</keyword>
<gene>
    <name evidence="2" type="ORF">SAMN02745243_01947</name>
    <name evidence="3" type="ORF">SAMN02745243_03638</name>
</gene>
<dbReference type="Proteomes" id="UP000184301">
    <property type="component" value="Unassembled WGS sequence"/>
</dbReference>
<keyword evidence="1" id="KW-0472">Membrane</keyword>
<feature type="transmembrane region" description="Helical" evidence="1">
    <location>
        <begin position="89"/>
        <end position="110"/>
    </location>
</feature>
<dbReference type="EMBL" id="FQZY01000081">
    <property type="protein sequence ID" value="SHK74350.1"/>
    <property type="molecule type" value="Genomic_DNA"/>
</dbReference>
<dbReference type="EMBL" id="FQZY01000025">
    <property type="protein sequence ID" value="SHK00183.1"/>
    <property type="molecule type" value="Genomic_DNA"/>
</dbReference>
<sequence>MVSPTAIIIGIVVSVALLVVHEFLHAIVYPSKARVVIGFVPKEFMAVALTSYPLRRSRFIVMCLLPYLLGVIPIILFCISPATNIEINGFLFGLSFLGLTSPCVDGYNVFQALRQTKEGDYLQFYGDDLYAFSGNL</sequence>
<organism evidence="2 4">
    <name type="scientific">Hespellia stercorisuis DSM 15480</name>
    <dbReference type="NCBI Taxonomy" id="1121950"/>
    <lineage>
        <taxon>Bacteria</taxon>
        <taxon>Bacillati</taxon>
        <taxon>Bacillota</taxon>
        <taxon>Clostridia</taxon>
        <taxon>Lachnospirales</taxon>
        <taxon>Lachnospiraceae</taxon>
        <taxon>Hespellia</taxon>
    </lineage>
</organism>
<feature type="transmembrane region" description="Helical" evidence="1">
    <location>
        <begin position="6"/>
        <end position="24"/>
    </location>
</feature>
<keyword evidence="4" id="KW-1185">Reference proteome</keyword>
<name>A0A1M6NWW7_9FIRM</name>
<keyword evidence="1" id="KW-1133">Transmembrane helix</keyword>